<reference evidence="9" key="2">
    <citation type="submission" date="2020-02" db="EMBL/GenBank/DDBJ databases">
        <title>Esox lucius (northern pike) genome, fEsoLuc1, primary haplotype.</title>
        <authorList>
            <person name="Myers G."/>
            <person name="Karagic N."/>
            <person name="Meyer A."/>
            <person name="Pippel M."/>
            <person name="Reichard M."/>
            <person name="Winkler S."/>
            <person name="Tracey A."/>
            <person name="Sims Y."/>
            <person name="Howe K."/>
            <person name="Rhie A."/>
            <person name="Formenti G."/>
            <person name="Durbin R."/>
            <person name="Fedrigo O."/>
            <person name="Jarvis E.D."/>
        </authorList>
    </citation>
    <scope>NUCLEOTIDE SEQUENCE [LARGE SCALE GENOMIC DNA]</scope>
</reference>
<accession>A0A3P8ZEQ3</accession>
<dbReference type="GO" id="GO:0008270">
    <property type="term" value="F:zinc ion binding"/>
    <property type="evidence" value="ECO:0007669"/>
    <property type="project" value="UniProtKB-KW"/>
</dbReference>
<sequence>WKHDTTKITSLEQNKVSLALGACLEIETHQTGQHSSSLQLSNFGPNKDNIRAGCKKCGYPGHLTFECRNFVRVDPRKDIVLDVSSTSSEESSEDEPEHLSNDKLGRGGKDSKGSHEDSRKAKHKRRKSKDRKSDRKRSYSSSDDEESKKRKKHKLHKKKGKKEKKEKKQRHHKKKQKKKHESSSSDSSTGTSDTD</sequence>
<gene>
    <name evidence="9" type="primary">SREK1IP1</name>
</gene>
<evidence type="ECO:0000256" key="2">
    <source>
        <dbReference type="ARBA" id="ARBA00022771"/>
    </source>
</evidence>
<dbReference type="PANTHER" id="PTHR31437">
    <property type="entry name" value="SREK1IP1 FAMILY MEMBER"/>
    <property type="match status" value="1"/>
</dbReference>
<feature type="compositionally biased region" description="Basic residues" evidence="7">
    <location>
        <begin position="149"/>
        <end position="180"/>
    </location>
</feature>
<dbReference type="Ensembl" id="ENSELUT00000016253.3">
    <property type="protein sequence ID" value="ENSELUP00000027314.2"/>
    <property type="gene ID" value="ENSELUG00000003495.3"/>
</dbReference>
<reference evidence="9" key="4">
    <citation type="submission" date="2025-09" db="UniProtKB">
        <authorList>
            <consortium name="Ensembl"/>
        </authorList>
    </citation>
    <scope>IDENTIFICATION</scope>
</reference>
<keyword evidence="2 6" id="KW-0863">Zinc-finger</keyword>
<comment type="function">
    <text evidence="4">Possible splicing regulator involved in the control of cellular survival.</text>
</comment>
<dbReference type="PANTHER" id="PTHR31437:SF1">
    <property type="entry name" value="PROTEIN SREK1IP1"/>
    <property type="match status" value="1"/>
</dbReference>
<dbReference type="Pfam" id="PF13917">
    <property type="entry name" value="zf-CCHC_3"/>
    <property type="match status" value="1"/>
</dbReference>
<protein>
    <recommendedName>
        <fullName evidence="5">Protein SREK1IP1</fullName>
    </recommendedName>
</protein>
<keyword evidence="3" id="KW-0862">Zinc</keyword>
<dbReference type="Proteomes" id="UP000265140">
    <property type="component" value="Chromosome 14"/>
</dbReference>
<dbReference type="GO" id="GO:0003676">
    <property type="term" value="F:nucleic acid binding"/>
    <property type="evidence" value="ECO:0007669"/>
    <property type="project" value="InterPro"/>
</dbReference>
<dbReference type="AlphaFoldDB" id="A0A3P8ZEQ3"/>
<feature type="compositionally biased region" description="Basic residues" evidence="7">
    <location>
        <begin position="120"/>
        <end position="130"/>
    </location>
</feature>
<keyword evidence="1" id="KW-0479">Metal-binding</keyword>
<feature type="domain" description="CCHC-type" evidence="8">
    <location>
        <begin position="54"/>
        <end position="69"/>
    </location>
</feature>
<evidence type="ECO:0000256" key="7">
    <source>
        <dbReference type="SAM" id="MobiDB-lite"/>
    </source>
</evidence>
<keyword evidence="10" id="KW-1185">Reference proteome</keyword>
<feature type="compositionally biased region" description="Basic and acidic residues" evidence="7">
    <location>
        <begin position="97"/>
        <end position="119"/>
    </location>
</feature>
<name>A0A3P8ZEQ3_ESOLU</name>
<dbReference type="STRING" id="8010.ENSELUP00000027314"/>
<evidence type="ECO:0000256" key="4">
    <source>
        <dbReference type="ARBA" id="ARBA00037746"/>
    </source>
</evidence>
<dbReference type="GeneTree" id="ENSGT00510000047710"/>
<organism evidence="9 10">
    <name type="scientific">Esox lucius</name>
    <name type="common">Northern pike</name>
    <dbReference type="NCBI Taxonomy" id="8010"/>
    <lineage>
        <taxon>Eukaryota</taxon>
        <taxon>Metazoa</taxon>
        <taxon>Chordata</taxon>
        <taxon>Craniata</taxon>
        <taxon>Vertebrata</taxon>
        <taxon>Euteleostomi</taxon>
        <taxon>Actinopterygii</taxon>
        <taxon>Neopterygii</taxon>
        <taxon>Teleostei</taxon>
        <taxon>Protacanthopterygii</taxon>
        <taxon>Esociformes</taxon>
        <taxon>Esocidae</taxon>
        <taxon>Esox</taxon>
    </lineage>
</organism>
<dbReference type="Bgee" id="ENSELUG00000003495">
    <property type="expression patterns" value="Expressed in stomach and 14 other cell types or tissues"/>
</dbReference>
<evidence type="ECO:0000256" key="6">
    <source>
        <dbReference type="PROSITE-ProRule" id="PRU00047"/>
    </source>
</evidence>
<evidence type="ECO:0000256" key="5">
    <source>
        <dbReference type="ARBA" id="ARBA00039180"/>
    </source>
</evidence>
<feature type="region of interest" description="Disordered" evidence="7">
    <location>
        <begin position="83"/>
        <end position="195"/>
    </location>
</feature>
<evidence type="ECO:0000259" key="8">
    <source>
        <dbReference type="PROSITE" id="PS50158"/>
    </source>
</evidence>
<dbReference type="PROSITE" id="PS50158">
    <property type="entry name" value="ZF_CCHC"/>
    <property type="match status" value="1"/>
</dbReference>
<evidence type="ECO:0000256" key="3">
    <source>
        <dbReference type="ARBA" id="ARBA00022833"/>
    </source>
</evidence>
<reference evidence="10" key="1">
    <citation type="journal article" date="2014" name="PLoS ONE">
        <title>The genome and linkage map of the northern pike (Esox lucius): conserved synteny revealed between the salmonid sister group and the Neoteleostei.</title>
        <authorList>
            <person name="Rondeau E.B."/>
            <person name="Minkley D.R."/>
            <person name="Leong J.S."/>
            <person name="Messmer A.M."/>
            <person name="Jantzen J.R."/>
            <person name="von Schalburg K.R."/>
            <person name="Lemon C."/>
            <person name="Bird N.H."/>
            <person name="Koop B.F."/>
        </authorList>
    </citation>
    <scope>NUCLEOTIDE SEQUENCE</scope>
</reference>
<reference evidence="9" key="3">
    <citation type="submission" date="2025-08" db="UniProtKB">
        <authorList>
            <consortium name="Ensembl"/>
        </authorList>
    </citation>
    <scope>IDENTIFICATION</scope>
</reference>
<dbReference type="InterPro" id="IPR001878">
    <property type="entry name" value="Znf_CCHC"/>
</dbReference>
<evidence type="ECO:0000256" key="1">
    <source>
        <dbReference type="ARBA" id="ARBA00022723"/>
    </source>
</evidence>
<evidence type="ECO:0000313" key="9">
    <source>
        <dbReference type="Ensembl" id="ENSELUP00000027314.2"/>
    </source>
</evidence>
<evidence type="ECO:0000313" key="10">
    <source>
        <dbReference type="Proteomes" id="UP000265140"/>
    </source>
</evidence>
<proteinExistence type="predicted"/>